<dbReference type="AlphaFoldDB" id="A0A0C4DQV5"/>
<reference evidence="3" key="5">
    <citation type="submission" date="2015-06" db="UniProtKB">
        <authorList>
            <consortium name="EnsemblFungi"/>
        </authorList>
    </citation>
    <scope>IDENTIFICATION</scope>
    <source>
        <strain evidence="3">ATCC 64411</strain>
    </source>
</reference>
<dbReference type="Proteomes" id="UP000011715">
    <property type="component" value="Unassembled WGS sequence"/>
</dbReference>
<evidence type="ECO:0000256" key="1">
    <source>
        <dbReference type="SAM" id="MobiDB-lite"/>
    </source>
</evidence>
<reference evidence="3" key="4">
    <citation type="journal article" date="2015" name="G3 (Bethesda)">
        <title>Genome sequences of three phytopathogenic species of the Magnaporthaceae family of fungi.</title>
        <authorList>
            <person name="Okagaki L.H."/>
            <person name="Nunes C.C."/>
            <person name="Sailsbery J."/>
            <person name="Clay B."/>
            <person name="Brown D."/>
            <person name="John T."/>
            <person name="Oh Y."/>
            <person name="Young N."/>
            <person name="Fitzgerald M."/>
            <person name="Haas B.J."/>
            <person name="Zeng Q."/>
            <person name="Young S."/>
            <person name="Adiconis X."/>
            <person name="Fan L."/>
            <person name="Levin J.Z."/>
            <person name="Mitchell T.K."/>
            <person name="Okubara P.A."/>
            <person name="Farman M.L."/>
            <person name="Kohn L.M."/>
            <person name="Birren B."/>
            <person name="Ma L.-J."/>
            <person name="Dean R.A."/>
        </authorList>
    </citation>
    <scope>NUCLEOTIDE SEQUENCE</scope>
    <source>
        <strain evidence="3">ATCC 64411 / 73-15</strain>
    </source>
</reference>
<feature type="region of interest" description="Disordered" evidence="1">
    <location>
        <begin position="104"/>
        <end position="125"/>
    </location>
</feature>
<proteinExistence type="predicted"/>
<evidence type="ECO:0000313" key="3">
    <source>
        <dbReference type="EnsemblFungi" id="MAPG_02252T0"/>
    </source>
</evidence>
<accession>A0A0C4DQV5</accession>
<evidence type="ECO:0000313" key="4">
    <source>
        <dbReference type="Proteomes" id="UP000011715"/>
    </source>
</evidence>
<reference evidence="4" key="2">
    <citation type="submission" date="2010-05" db="EMBL/GenBank/DDBJ databases">
        <title>The genome sequence of Magnaporthe poae strain ATCC 64411.</title>
        <authorList>
            <person name="Ma L.-J."/>
            <person name="Dead R."/>
            <person name="Young S."/>
            <person name="Zeng Q."/>
            <person name="Koehrsen M."/>
            <person name="Alvarado L."/>
            <person name="Berlin A."/>
            <person name="Chapman S.B."/>
            <person name="Chen Z."/>
            <person name="Freedman E."/>
            <person name="Gellesch M."/>
            <person name="Goldberg J."/>
            <person name="Griggs A."/>
            <person name="Gujja S."/>
            <person name="Heilman E.R."/>
            <person name="Heiman D."/>
            <person name="Hepburn T."/>
            <person name="Howarth C."/>
            <person name="Jen D."/>
            <person name="Larson L."/>
            <person name="Mehta T."/>
            <person name="Neiman D."/>
            <person name="Pearson M."/>
            <person name="Roberts A."/>
            <person name="Saif S."/>
            <person name="Shea T."/>
            <person name="Shenoy N."/>
            <person name="Sisk P."/>
            <person name="Stolte C."/>
            <person name="Sykes S."/>
            <person name="Walk T."/>
            <person name="White J."/>
            <person name="Yandava C."/>
            <person name="Haas B."/>
            <person name="Nusbaum C."/>
            <person name="Birren B."/>
        </authorList>
    </citation>
    <scope>NUCLEOTIDE SEQUENCE [LARGE SCALE GENOMIC DNA]</scope>
    <source>
        <strain evidence="4">ATCC 64411 / 73-15</strain>
    </source>
</reference>
<protein>
    <submittedName>
        <fullName evidence="2 3">Uncharacterized protein</fullName>
    </submittedName>
</protein>
<feature type="compositionally biased region" description="Basic and acidic residues" evidence="1">
    <location>
        <begin position="116"/>
        <end position="125"/>
    </location>
</feature>
<dbReference type="EMBL" id="ADBL01000571">
    <property type="status" value="NOT_ANNOTATED_CDS"/>
    <property type="molecule type" value="Genomic_DNA"/>
</dbReference>
<evidence type="ECO:0000313" key="2">
    <source>
        <dbReference type="EMBL" id="KLU83187.1"/>
    </source>
</evidence>
<reference evidence="2" key="3">
    <citation type="submission" date="2011-03" db="EMBL/GenBank/DDBJ databases">
        <title>Annotation of Magnaporthe poae ATCC 64411.</title>
        <authorList>
            <person name="Ma L.-J."/>
            <person name="Dead R."/>
            <person name="Young S.K."/>
            <person name="Zeng Q."/>
            <person name="Gargeya S."/>
            <person name="Fitzgerald M."/>
            <person name="Haas B."/>
            <person name="Abouelleil A."/>
            <person name="Alvarado L."/>
            <person name="Arachchi H.M."/>
            <person name="Berlin A."/>
            <person name="Brown A."/>
            <person name="Chapman S.B."/>
            <person name="Chen Z."/>
            <person name="Dunbar C."/>
            <person name="Freedman E."/>
            <person name="Gearin G."/>
            <person name="Gellesch M."/>
            <person name="Goldberg J."/>
            <person name="Griggs A."/>
            <person name="Gujja S."/>
            <person name="Heiman D."/>
            <person name="Howarth C."/>
            <person name="Larson L."/>
            <person name="Lui A."/>
            <person name="MacDonald P.J.P."/>
            <person name="Mehta T."/>
            <person name="Montmayeur A."/>
            <person name="Murphy C."/>
            <person name="Neiman D."/>
            <person name="Pearson M."/>
            <person name="Priest M."/>
            <person name="Roberts A."/>
            <person name="Saif S."/>
            <person name="Shea T."/>
            <person name="Shenoy N."/>
            <person name="Sisk P."/>
            <person name="Stolte C."/>
            <person name="Sykes S."/>
            <person name="Yandava C."/>
            <person name="Wortman J."/>
            <person name="Nusbaum C."/>
            <person name="Birren B."/>
        </authorList>
    </citation>
    <scope>NUCLEOTIDE SEQUENCE</scope>
    <source>
        <strain evidence="2">ATCC 64411</strain>
    </source>
</reference>
<name>A0A0C4DQV5_MAGP6</name>
<gene>
    <name evidence="2" type="ORF">MAPG_02252</name>
</gene>
<dbReference type="EMBL" id="GL876967">
    <property type="protein sequence ID" value="KLU83187.1"/>
    <property type="molecule type" value="Genomic_DNA"/>
</dbReference>
<sequence length="264" mass="29184">MALDMRTAVLPPLSNPLGAEPAAAAAAPASRPEDSAPIGCTYGSAPASPTALVLLSPDDEDECEILAAIGTFRDPGVEDLMERMAAFLSFKSQIPHYAAARKFPSEQGLQTPSPERGGEPGNKDVRNLESSWEKVQHLAEMPEKDLFPAKIVTNLDSRMDRPKIEPATRWAVERFVLYQTELQGLGTQKSVELFQRGGSGRYKVHSFTWEKGVCIPETEEEAKEHAAILCINHLRCVFEELPYYDIFGGEWPERVKREMALEGL</sequence>
<feature type="compositionally biased region" description="Low complexity" evidence="1">
    <location>
        <begin position="19"/>
        <end position="30"/>
    </location>
</feature>
<dbReference type="EnsemblFungi" id="MAPG_02252T0">
    <property type="protein sequence ID" value="MAPG_02252T0"/>
    <property type="gene ID" value="MAPG_02252"/>
</dbReference>
<feature type="region of interest" description="Disordered" evidence="1">
    <location>
        <begin position="11"/>
        <end position="42"/>
    </location>
</feature>
<keyword evidence="4" id="KW-1185">Reference proteome</keyword>
<organism evidence="3 4">
    <name type="scientific">Magnaporthiopsis poae (strain ATCC 64411 / 73-15)</name>
    <name type="common">Kentucky bluegrass fungus</name>
    <name type="synonym">Magnaporthe poae</name>
    <dbReference type="NCBI Taxonomy" id="644358"/>
    <lineage>
        <taxon>Eukaryota</taxon>
        <taxon>Fungi</taxon>
        <taxon>Dikarya</taxon>
        <taxon>Ascomycota</taxon>
        <taxon>Pezizomycotina</taxon>
        <taxon>Sordariomycetes</taxon>
        <taxon>Sordariomycetidae</taxon>
        <taxon>Magnaporthales</taxon>
        <taxon>Magnaporthaceae</taxon>
        <taxon>Magnaporthiopsis</taxon>
    </lineage>
</organism>
<dbReference type="VEuPathDB" id="FungiDB:MAPG_02252"/>
<reference evidence="2" key="1">
    <citation type="submission" date="2010-05" db="EMBL/GenBank/DDBJ databases">
        <title>The Genome Sequence of Magnaporthe poae strain ATCC 64411.</title>
        <authorList>
            <consortium name="The Broad Institute Genome Sequencing Platform"/>
            <consortium name="Broad Institute Genome Sequencing Center for Infectious Disease"/>
            <person name="Ma L.-J."/>
            <person name="Dead R."/>
            <person name="Young S."/>
            <person name="Zeng Q."/>
            <person name="Koehrsen M."/>
            <person name="Alvarado L."/>
            <person name="Berlin A."/>
            <person name="Chapman S.B."/>
            <person name="Chen Z."/>
            <person name="Freedman E."/>
            <person name="Gellesch M."/>
            <person name="Goldberg J."/>
            <person name="Griggs A."/>
            <person name="Gujja S."/>
            <person name="Heilman E.R."/>
            <person name="Heiman D."/>
            <person name="Hepburn T."/>
            <person name="Howarth C."/>
            <person name="Jen D."/>
            <person name="Larson L."/>
            <person name="Mehta T."/>
            <person name="Neiman D."/>
            <person name="Pearson M."/>
            <person name="Roberts A."/>
            <person name="Saif S."/>
            <person name="Shea T."/>
            <person name="Shenoy N."/>
            <person name="Sisk P."/>
            <person name="Stolte C."/>
            <person name="Sykes S."/>
            <person name="Walk T."/>
            <person name="White J."/>
            <person name="Yandava C."/>
            <person name="Haas B."/>
            <person name="Nusbaum C."/>
            <person name="Birren B."/>
        </authorList>
    </citation>
    <scope>NUCLEOTIDE SEQUENCE</scope>
    <source>
        <strain evidence="2">ATCC 64411</strain>
    </source>
</reference>